<dbReference type="OrthoDB" id="5387895at2759"/>
<evidence type="ECO:0000313" key="2">
    <source>
        <dbReference type="EMBL" id="QSZ30111.1"/>
    </source>
</evidence>
<dbReference type="EMBL" id="CP063405">
    <property type="protein sequence ID" value="QSZ30111.1"/>
    <property type="molecule type" value="Genomic_DNA"/>
</dbReference>
<dbReference type="Proteomes" id="UP000672032">
    <property type="component" value="Chromosome 1"/>
</dbReference>
<dbReference type="AlphaFoldDB" id="A0A8A3P507"/>
<accession>A0A8A3P507</accession>
<protein>
    <submittedName>
        <fullName evidence="2">Uncharacterized protein</fullName>
    </submittedName>
</protein>
<evidence type="ECO:0000313" key="3">
    <source>
        <dbReference type="Proteomes" id="UP000672032"/>
    </source>
</evidence>
<keyword evidence="3" id="KW-1185">Reference proteome</keyword>
<name>A0A8A3P507_9HELO</name>
<reference evidence="2" key="1">
    <citation type="submission" date="2020-10" db="EMBL/GenBank/DDBJ databases">
        <title>Genome Sequence of Monilinia vaccinii-corymbosi Sheds Light on Mummy Berry Disease Infection of Blueberry and Mating Type.</title>
        <authorList>
            <person name="Yow A.G."/>
            <person name="Zhang Y."/>
            <person name="Bansal K."/>
            <person name="Eacker S.M."/>
            <person name="Sullivan S."/>
            <person name="Liachko I."/>
            <person name="Cubeta M.A."/>
            <person name="Rollins J.A."/>
            <person name="Ashrafi H."/>
        </authorList>
    </citation>
    <scope>NUCLEOTIDE SEQUENCE</scope>
    <source>
        <strain evidence="2">RL-1</strain>
    </source>
</reference>
<feature type="compositionally biased region" description="Acidic residues" evidence="1">
    <location>
        <begin position="78"/>
        <end position="93"/>
    </location>
</feature>
<organism evidence="2 3">
    <name type="scientific">Monilinia vaccinii-corymbosi</name>
    <dbReference type="NCBI Taxonomy" id="61207"/>
    <lineage>
        <taxon>Eukaryota</taxon>
        <taxon>Fungi</taxon>
        <taxon>Dikarya</taxon>
        <taxon>Ascomycota</taxon>
        <taxon>Pezizomycotina</taxon>
        <taxon>Leotiomycetes</taxon>
        <taxon>Helotiales</taxon>
        <taxon>Sclerotiniaceae</taxon>
        <taxon>Monilinia</taxon>
    </lineage>
</organism>
<feature type="region of interest" description="Disordered" evidence="1">
    <location>
        <begin position="30"/>
        <end position="104"/>
    </location>
</feature>
<gene>
    <name evidence="2" type="ORF">DSL72_004631</name>
</gene>
<proteinExistence type="predicted"/>
<sequence>MLSSLAYFRDLYISKAMHATRSGQVYSHQSLIGKGSTGDGGSDDGSDHSTSPGNGNEDEEQDIEGRERAPQEFNVFSEDGESEDDDDDDDDDKGNEGNEPHTVLAVDHCRLVGSGGQSREESNPYFAFQLGVAEVETVGIRIGSLRRGGEEKCSECGIQSCIHIIRLKSAMGISPGDDCYQRLEERGMSNVCDELGWDFSDESYLFPAPQWSLKNETLRRSITSRGRDGEAMDILSFFQPQAVADEYRDIFEFAVHNDDVLVSYNLEATLPRLLTQDDVIFRRFEQHIPKERRDILYLHKMEDKFNESLRQLDEYSASGALSNWNALAPPGSIRFEHDIPCRYEQAQSVASSSNPDPNVEAVRSRNVDVYPNHSFRRNRPHGEQLTNRNLYLNLLGPRSEDVLGRSGFILDSLEILPGNVVSTSDFVDRLDRLHADLSSVAFVSPRRLYMNRLGQLISKLRASYGLSLVSASRQCHLQALFLSISIPPTVLDRALPLMLLQVCHLSEDLTLLLVLDEAPLLVQHQESGLEGLQGQLVLRIDEENGQ</sequence>
<evidence type="ECO:0000256" key="1">
    <source>
        <dbReference type="SAM" id="MobiDB-lite"/>
    </source>
</evidence>